<dbReference type="Gene3D" id="3.30.565.10">
    <property type="entry name" value="Histidine kinase-like ATPase, C-terminal domain"/>
    <property type="match status" value="1"/>
</dbReference>
<evidence type="ECO:0000256" key="2">
    <source>
        <dbReference type="ARBA" id="ARBA00012438"/>
    </source>
</evidence>
<evidence type="ECO:0000256" key="7">
    <source>
        <dbReference type="ARBA" id="ARBA00022840"/>
    </source>
</evidence>
<comment type="catalytic activity">
    <reaction evidence="1">
        <text>ATP + protein L-histidine = ADP + protein N-phospho-L-histidine.</text>
        <dbReference type="EC" id="2.7.13.3"/>
    </reaction>
</comment>
<feature type="transmembrane region" description="Helical" evidence="10">
    <location>
        <begin position="96"/>
        <end position="114"/>
    </location>
</feature>
<dbReference type="RefSeq" id="WP_214348137.1">
    <property type="nucleotide sequence ID" value="NZ_JAHBOH010000001.1"/>
</dbReference>
<evidence type="ECO:0000256" key="5">
    <source>
        <dbReference type="ARBA" id="ARBA00022741"/>
    </source>
</evidence>
<feature type="domain" description="Signal transduction histidine kinase subgroup 3 dimerisation and phosphoacceptor" evidence="11">
    <location>
        <begin position="204"/>
        <end position="269"/>
    </location>
</feature>
<dbReference type="PANTHER" id="PTHR24421">
    <property type="entry name" value="NITRATE/NITRITE SENSOR PROTEIN NARX-RELATED"/>
    <property type="match status" value="1"/>
</dbReference>
<keyword evidence="7" id="KW-0067">ATP-binding</keyword>
<feature type="transmembrane region" description="Helical" evidence="10">
    <location>
        <begin position="53"/>
        <end position="70"/>
    </location>
</feature>
<evidence type="ECO:0000256" key="8">
    <source>
        <dbReference type="ARBA" id="ARBA00023012"/>
    </source>
</evidence>
<dbReference type="EC" id="2.7.13.3" evidence="2"/>
<feature type="transmembrane region" description="Helical" evidence="10">
    <location>
        <begin position="156"/>
        <end position="177"/>
    </location>
</feature>
<dbReference type="InterPro" id="IPR036890">
    <property type="entry name" value="HATPase_C_sf"/>
</dbReference>
<feature type="transmembrane region" description="Helical" evidence="10">
    <location>
        <begin position="75"/>
        <end position="90"/>
    </location>
</feature>
<keyword evidence="10" id="KW-0472">Membrane</keyword>
<feature type="region of interest" description="Disordered" evidence="9">
    <location>
        <begin position="270"/>
        <end position="293"/>
    </location>
</feature>
<organism evidence="12 13">
    <name type="scientific">Cellulomonas fulva</name>
    <dbReference type="NCBI Taxonomy" id="2835530"/>
    <lineage>
        <taxon>Bacteria</taxon>
        <taxon>Bacillati</taxon>
        <taxon>Actinomycetota</taxon>
        <taxon>Actinomycetes</taxon>
        <taxon>Micrococcales</taxon>
        <taxon>Cellulomonadaceae</taxon>
        <taxon>Cellulomonas</taxon>
    </lineage>
</organism>
<dbReference type="InterPro" id="IPR011712">
    <property type="entry name" value="Sig_transdc_His_kin_sub3_dim/P"/>
</dbReference>
<dbReference type="Pfam" id="PF07730">
    <property type="entry name" value="HisKA_3"/>
    <property type="match status" value="1"/>
</dbReference>
<evidence type="ECO:0000256" key="10">
    <source>
        <dbReference type="SAM" id="Phobius"/>
    </source>
</evidence>
<evidence type="ECO:0000256" key="6">
    <source>
        <dbReference type="ARBA" id="ARBA00022777"/>
    </source>
</evidence>
<dbReference type="SUPFAM" id="SSF55874">
    <property type="entry name" value="ATPase domain of HSP90 chaperone/DNA topoisomerase II/histidine kinase"/>
    <property type="match status" value="1"/>
</dbReference>
<sequence length="426" mass="44663">MTAAARPRRGWVGLGFAAVLAGLVAALLLATPVPVAAIEVDGYLTPDVGVLRPFLALVVGVVVVGAVLLAARAPVLATLVALAPFVLLPWSGAFLWGWLAALVAVTLVAALRGWRHAVVPWCVTVGVVAVYCGTEAVAYLPIGAVTSGTGQEFEGVVFALYVLWITGLTVAAGAVGARRDARALEQRARGREERALVTDTLARERARMARDLHDVVAHHVSLIAVRAESAPFQHPDLDDDARAVLAAVAADARSALGELREALAVLQRTEAPPDEADEAGRTAQVSRRPQPTAADVDALVDEARGAGQQVRVTGEWADVPDAAGYVLYRATQEALTNARRHAPGSVVDLQRLQHGDQVGVRVSNPSAGGVRTVRRGRGLVGMQERVDAVGGTLLVGPTADAFVVEVRLPDGTRRRDRAGRPAGVRA</sequence>
<feature type="transmembrane region" description="Helical" evidence="10">
    <location>
        <begin position="121"/>
        <end position="144"/>
    </location>
</feature>
<reference evidence="12 13" key="1">
    <citation type="submission" date="2021-05" db="EMBL/GenBank/DDBJ databases">
        <title>Description of Cellulomonas sp. DKR-3 sp. nov.</title>
        <authorList>
            <person name="Dahal R.H."/>
            <person name="Chaudhary D.K."/>
        </authorList>
    </citation>
    <scope>NUCLEOTIDE SEQUENCE [LARGE SCALE GENOMIC DNA]</scope>
    <source>
        <strain evidence="12 13">DKR-3</strain>
    </source>
</reference>
<evidence type="ECO:0000313" key="12">
    <source>
        <dbReference type="EMBL" id="MBT0993868.1"/>
    </source>
</evidence>
<keyword evidence="13" id="KW-1185">Reference proteome</keyword>
<name>A0ABS5TXK8_9CELL</name>
<accession>A0ABS5TXK8</accession>
<keyword evidence="4" id="KW-0808">Transferase</keyword>
<evidence type="ECO:0000313" key="13">
    <source>
        <dbReference type="Proteomes" id="UP000722125"/>
    </source>
</evidence>
<dbReference type="PANTHER" id="PTHR24421:SF10">
    <property type="entry name" value="NITRATE_NITRITE SENSOR PROTEIN NARQ"/>
    <property type="match status" value="1"/>
</dbReference>
<keyword evidence="10" id="KW-1133">Transmembrane helix</keyword>
<dbReference type="Proteomes" id="UP000722125">
    <property type="component" value="Unassembled WGS sequence"/>
</dbReference>
<dbReference type="Gene3D" id="1.20.5.1930">
    <property type="match status" value="1"/>
</dbReference>
<keyword evidence="5" id="KW-0547">Nucleotide-binding</keyword>
<evidence type="ECO:0000256" key="4">
    <source>
        <dbReference type="ARBA" id="ARBA00022679"/>
    </source>
</evidence>
<dbReference type="EMBL" id="JAHBOH010000001">
    <property type="protein sequence ID" value="MBT0993868.1"/>
    <property type="molecule type" value="Genomic_DNA"/>
</dbReference>
<keyword evidence="3" id="KW-0597">Phosphoprotein</keyword>
<keyword evidence="8" id="KW-0902">Two-component regulatory system</keyword>
<dbReference type="InterPro" id="IPR050482">
    <property type="entry name" value="Sensor_HK_TwoCompSys"/>
</dbReference>
<protein>
    <recommendedName>
        <fullName evidence="2">histidine kinase</fullName>
        <ecNumber evidence="2">2.7.13.3</ecNumber>
    </recommendedName>
</protein>
<evidence type="ECO:0000259" key="11">
    <source>
        <dbReference type="Pfam" id="PF07730"/>
    </source>
</evidence>
<evidence type="ECO:0000256" key="9">
    <source>
        <dbReference type="SAM" id="MobiDB-lite"/>
    </source>
</evidence>
<dbReference type="CDD" id="cd16917">
    <property type="entry name" value="HATPase_UhpB-NarQ-NarX-like"/>
    <property type="match status" value="1"/>
</dbReference>
<comment type="caution">
    <text evidence="12">The sequence shown here is derived from an EMBL/GenBank/DDBJ whole genome shotgun (WGS) entry which is preliminary data.</text>
</comment>
<proteinExistence type="predicted"/>
<keyword evidence="6" id="KW-0418">Kinase</keyword>
<evidence type="ECO:0000256" key="1">
    <source>
        <dbReference type="ARBA" id="ARBA00000085"/>
    </source>
</evidence>
<gene>
    <name evidence="12" type="ORF">KIN34_06155</name>
</gene>
<evidence type="ECO:0000256" key="3">
    <source>
        <dbReference type="ARBA" id="ARBA00022553"/>
    </source>
</evidence>
<keyword evidence="10" id="KW-0812">Transmembrane</keyword>